<dbReference type="PROSITE" id="PS00165">
    <property type="entry name" value="DEHYDRATASE_SER_THR"/>
    <property type="match status" value="1"/>
</dbReference>
<evidence type="ECO:0000256" key="1">
    <source>
        <dbReference type="ARBA" id="ARBA00001933"/>
    </source>
</evidence>
<feature type="domain" description="Tryptophan synthase beta chain-like PALP" evidence="11">
    <location>
        <begin position="16"/>
        <end position="347"/>
    </location>
</feature>
<dbReference type="EMBL" id="QWIQ01000500">
    <property type="protein sequence ID" value="RMY84273.1"/>
    <property type="molecule type" value="Genomic_DNA"/>
</dbReference>
<dbReference type="PANTHER" id="PTHR48078:SF2">
    <property type="entry name" value="CATABOLIC L-SERINE_THREONINE DEHYDRATASE"/>
    <property type="match status" value="1"/>
</dbReference>
<dbReference type="InterPro" id="IPR001926">
    <property type="entry name" value="TrpB-like_PALP"/>
</dbReference>
<dbReference type="GO" id="GO:0006565">
    <property type="term" value="P:L-serine catabolic process"/>
    <property type="evidence" value="ECO:0007669"/>
    <property type="project" value="TreeGrafter"/>
</dbReference>
<evidence type="ECO:0000256" key="6">
    <source>
        <dbReference type="ARBA" id="ARBA00022432"/>
    </source>
</evidence>
<evidence type="ECO:0000313" key="13">
    <source>
        <dbReference type="Proteomes" id="UP000281468"/>
    </source>
</evidence>
<comment type="caution">
    <text evidence="12">The sequence shown here is derived from an EMBL/GenBank/DDBJ whole genome shotgun (WGS) entry which is preliminary data.</text>
</comment>
<evidence type="ECO:0000256" key="4">
    <source>
        <dbReference type="ARBA" id="ARBA00010869"/>
    </source>
</evidence>
<dbReference type="GO" id="GO:0004794">
    <property type="term" value="F:threonine deaminase activity"/>
    <property type="evidence" value="ECO:0007669"/>
    <property type="project" value="TreeGrafter"/>
</dbReference>
<evidence type="ECO:0000256" key="7">
    <source>
        <dbReference type="ARBA" id="ARBA00022490"/>
    </source>
</evidence>
<dbReference type="Proteomes" id="UP000281468">
    <property type="component" value="Unassembled WGS sequence"/>
</dbReference>
<dbReference type="GO" id="GO:0009097">
    <property type="term" value="P:isoleucine biosynthetic process"/>
    <property type="evidence" value="ECO:0007669"/>
    <property type="project" value="TreeGrafter"/>
</dbReference>
<evidence type="ECO:0000256" key="2">
    <source>
        <dbReference type="ARBA" id="ARBA00004496"/>
    </source>
</evidence>
<comment type="similarity">
    <text evidence="4">Belongs to the serine/threonine dehydratase family.</text>
</comment>
<gene>
    <name evidence="12" type="ORF">D0862_11460</name>
</gene>
<keyword evidence="8" id="KW-0663">Pyridoxal phosphate</keyword>
<organism evidence="12 13">
    <name type="scientific">Hortaea werneckii</name>
    <name type="common">Black yeast</name>
    <name type="synonym">Cladosporium werneckii</name>
    <dbReference type="NCBI Taxonomy" id="91943"/>
    <lineage>
        <taxon>Eukaryota</taxon>
        <taxon>Fungi</taxon>
        <taxon>Dikarya</taxon>
        <taxon>Ascomycota</taxon>
        <taxon>Pezizomycotina</taxon>
        <taxon>Dothideomycetes</taxon>
        <taxon>Dothideomycetidae</taxon>
        <taxon>Mycosphaerellales</taxon>
        <taxon>Teratosphaeriaceae</taxon>
        <taxon>Hortaea</taxon>
    </lineage>
</organism>
<evidence type="ECO:0000256" key="5">
    <source>
        <dbReference type="ARBA" id="ARBA00012093"/>
    </source>
</evidence>
<dbReference type="GO" id="GO:0006094">
    <property type="term" value="P:gluconeogenesis"/>
    <property type="evidence" value="ECO:0007669"/>
    <property type="project" value="UniProtKB-KW"/>
</dbReference>
<comment type="cofactor">
    <cofactor evidence="1">
        <name>pyridoxal 5'-phosphate</name>
        <dbReference type="ChEBI" id="CHEBI:597326"/>
    </cofactor>
</comment>
<comment type="pathway">
    <text evidence="3">Carbohydrate biosynthesis; gluconeogenesis.</text>
</comment>
<keyword evidence="7" id="KW-0963">Cytoplasm</keyword>
<dbReference type="FunFam" id="3.40.50.1100:FF:000040">
    <property type="entry name" value="L-serine dehydratase, putative"/>
    <property type="match status" value="1"/>
</dbReference>
<comment type="catalytic activity">
    <reaction evidence="10">
        <text>L-serine = pyruvate + NH4(+)</text>
        <dbReference type="Rhea" id="RHEA:19169"/>
        <dbReference type="ChEBI" id="CHEBI:15361"/>
        <dbReference type="ChEBI" id="CHEBI:28938"/>
        <dbReference type="ChEBI" id="CHEBI:33384"/>
        <dbReference type="EC" id="4.3.1.17"/>
    </reaction>
</comment>
<dbReference type="InterPro" id="IPR036052">
    <property type="entry name" value="TrpB-like_PALP_sf"/>
</dbReference>
<evidence type="ECO:0000256" key="8">
    <source>
        <dbReference type="ARBA" id="ARBA00022898"/>
    </source>
</evidence>
<dbReference type="PANTHER" id="PTHR48078">
    <property type="entry name" value="THREONINE DEHYDRATASE, MITOCHONDRIAL-RELATED"/>
    <property type="match status" value="1"/>
</dbReference>
<accession>A0A3M7F667</accession>
<dbReference type="GO" id="GO:0005737">
    <property type="term" value="C:cytoplasm"/>
    <property type="evidence" value="ECO:0007669"/>
    <property type="project" value="UniProtKB-SubCell"/>
</dbReference>
<comment type="subcellular location">
    <subcellularLocation>
        <location evidence="2">Cytoplasm</location>
    </subcellularLocation>
</comment>
<keyword evidence="9" id="KW-0456">Lyase</keyword>
<name>A0A3M7F667_HORWE</name>
<dbReference type="Gene3D" id="3.40.50.1100">
    <property type="match status" value="2"/>
</dbReference>
<dbReference type="EC" id="4.3.1.17" evidence="5"/>
<dbReference type="InterPro" id="IPR050147">
    <property type="entry name" value="Ser/Thr_Dehydratase"/>
</dbReference>
<keyword evidence="6" id="KW-0312">Gluconeogenesis</keyword>
<sequence length="390" mass="41731">MARDTKIQYQPKPWRKTPLVESANLSKAAGCDYPFTMQLRHRSLNRRSRIFLKLDLLQPSGSFKSRGIGAFILSTLQQSASPEKIHFFSSSGGNAGLAAVTASKALGRPCTVVVPNSTKPMMIAKLKAAGASEVVQYGASWKEADTYMRDHVMKSANGGTEAVSVHPFDADETRRGNSTVVDEIDDQLLELGEGDYGPDVLVASVGGGGLFSGIAQAIFEDPARAHWRTTVLATETKGADSLSQALAEKELVTLPGITSLATSLGATRVAERTFELAKKWEEAGRVKSAVFTDAEAAMGCWRLADDERLLVELACGVNLAVCYGGRLEKALGRPVRKDEKVVIEVCGGSNVSTEIIEGWRREYGDLDADVNGAQQVADVPSAAEAPNGKV</sequence>
<evidence type="ECO:0000256" key="3">
    <source>
        <dbReference type="ARBA" id="ARBA00004742"/>
    </source>
</evidence>
<evidence type="ECO:0000256" key="10">
    <source>
        <dbReference type="ARBA" id="ARBA00049406"/>
    </source>
</evidence>
<dbReference type="GO" id="GO:0030170">
    <property type="term" value="F:pyridoxal phosphate binding"/>
    <property type="evidence" value="ECO:0007669"/>
    <property type="project" value="InterPro"/>
</dbReference>
<evidence type="ECO:0000259" key="11">
    <source>
        <dbReference type="Pfam" id="PF00291"/>
    </source>
</evidence>
<evidence type="ECO:0000313" key="12">
    <source>
        <dbReference type="EMBL" id="RMY84273.1"/>
    </source>
</evidence>
<dbReference type="SUPFAM" id="SSF53686">
    <property type="entry name" value="Tryptophan synthase beta subunit-like PLP-dependent enzymes"/>
    <property type="match status" value="1"/>
</dbReference>
<dbReference type="GO" id="GO:0003941">
    <property type="term" value="F:L-serine ammonia-lyase activity"/>
    <property type="evidence" value="ECO:0007669"/>
    <property type="project" value="UniProtKB-EC"/>
</dbReference>
<evidence type="ECO:0000256" key="9">
    <source>
        <dbReference type="ARBA" id="ARBA00023239"/>
    </source>
</evidence>
<dbReference type="Pfam" id="PF00291">
    <property type="entry name" value="PALP"/>
    <property type="match status" value="1"/>
</dbReference>
<dbReference type="InterPro" id="IPR000634">
    <property type="entry name" value="Ser/Thr_deHydtase_PyrdxlP-BS"/>
</dbReference>
<reference evidence="12 13" key="1">
    <citation type="journal article" date="2018" name="BMC Genomics">
        <title>Genomic evidence for intraspecific hybridization in a clonal and extremely halotolerant yeast.</title>
        <authorList>
            <person name="Gostincar C."/>
            <person name="Stajich J.E."/>
            <person name="Zupancic J."/>
            <person name="Zalar P."/>
            <person name="Gunde-Cimerman N."/>
        </authorList>
    </citation>
    <scope>NUCLEOTIDE SEQUENCE [LARGE SCALE GENOMIC DNA]</scope>
    <source>
        <strain evidence="12 13">EXF-171</strain>
    </source>
</reference>
<dbReference type="AlphaFoldDB" id="A0A3M7F667"/>
<dbReference type="GO" id="GO:0006567">
    <property type="term" value="P:L-threonine catabolic process"/>
    <property type="evidence" value="ECO:0007669"/>
    <property type="project" value="TreeGrafter"/>
</dbReference>
<proteinExistence type="inferred from homology"/>
<protein>
    <recommendedName>
        <fullName evidence="5">L-serine ammonia-lyase</fullName>
        <ecNumber evidence="5">4.3.1.17</ecNumber>
    </recommendedName>
</protein>